<proteinExistence type="predicted"/>
<comment type="caution">
    <text evidence="1">The sequence shown here is derived from an EMBL/GenBank/DDBJ whole genome shotgun (WGS) entry which is preliminary data.</text>
</comment>
<reference evidence="1" key="1">
    <citation type="journal article" date="2015" name="Nature">
        <title>Complex archaea that bridge the gap between prokaryotes and eukaryotes.</title>
        <authorList>
            <person name="Spang A."/>
            <person name="Saw J.H."/>
            <person name="Jorgensen S.L."/>
            <person name="Zaremba-Niedzwiedzka K."/>
            <person name="Martijn J."/>
            <person name="Lind A.E."/>
            <person name="van Eijk R."/>
            <person name="Schleper C."/>
            <person name="Guy L."/>
            <person name="Ettema T.J."/>
        </authorList>
    </citation>
    <scope>NUCLEOTIDE SEQUENCE</scope>
</reference>
<evidence type="ECO:0000313" key="1">
    <source>
        <dbReference type="EMBL" id="KKL54503.1"/>
    </source>
</evidence>
<dbReference type="EMBL" id="LAZR01031176">
    <property type="protein sequence ID" value="KKL54503.1"/>
    <property type="molecule type" value="Genomic_DNA"/>
</dbReference>
<name>A0A0F9CYP0_9ZZZZ</name>
<dbReference type="AlphaFoldDB" id="A0A0F9CYP0"/>
<gene>
    <name evidence="1" type="ORF">LCGC14_2264750</name>
</gene>
<accession>A0A0F9CYP0</accession>
<organism evidence="1">
    <name type="scientific">marine sediment metagenome</name>
    <dbReference type="NCBI Taxonomy" id="412755"/>
    <lineage>
        <taxon>unclassified sequences</taxon>
        <taxon>metagenomes</taxon>
        <taxon>ecological metagenomes</taxon>
    </lineage>
</organism>
<sequence>MSSFVSGITSPCSFNTSLKEVTKRGSEVASYAAKKINKYAVPLVVVAALACFL</sequence>
<protein>
    <submittedName>
        <fullName evidence="1">Uncharacterized protein</fullName>
    </submittedName>
</protein>